<accession>A0A852SMA3</accession>
<gene>
    <name evidence="4" type="ORF">BJ984_000675</name>
</gene>
<dbReference type="InterPro" id="IPR000415">
    <property type="entry name" value="Nitroreductase-like"/>
</dbReference>
<dbReference type="Pfam" id="PF00881">
    <property type="entry name" value="Nitroreductase"/>
    <property type="match status" value="2"/>
</dbReference>
<organism evidence="4 5">
    <name type="scientific">Herbiconiux flava</name>
    <dbReference type="NCBI Taxonomy" id="881268"/>
    <lineage>
        <taxon>Bacteria</taxon>
        <taxon>Bacillati</taxon>
        <taxon>Actinomycetota</taxon>
        <taxon>Actinomycetes</taxon>
        <taxon>Micrococcales</taxon>
        <taxon>Microbacteriaceae</taxon>
        <taxon>Herbiconiux</taxon>
    </lineage>
</organism>
<keyword evidence="2" id="KW-0560">Oxidoreductase</keyword>
<feature type="domain" description="Nitroreductase" evidence="3">
    <location>
        <begin position="31"/>
        <end position="75"/>
    </location>
</feature>
<comment type="caution">
    <text evidence="4">The sequence shown here is derived from an EMBL/GenBank/DDBJ whole genome shotgun (WGS) entry which is preliminary data.</text>
</comment>
<dbReference type="SUPFAM" id="SSF55469">
    <property type="entry name" value="FMN-dependent nitroreductase-like"/>
    <property type="match status" value="1"/>
</dbReference>
<dbReference type="PANTHER" id="PTHR43673:SF10">
    <property type="entry name" value="NADH DEHYDROGENASE_NAD(P)H NITROREDUCTASE XCC3605-RELATED"/>
    <property type="match status" value="1"/>
</dbReference>
<feature type="domain" description="Nitroreductase" evidence="3">
    <location>
        <begin position="90"/>
        <end position="173"/>
    </location>
</feature>
<dbReference type="PANTHER" id="PTHR43673">
    <property type="entry name" value="NAD(P)H NITROREDUCTASE YDGI-RELATED"/>
    <property type="match status" value="1"/>
</dbReference>
<dbReference type="Proteomes" id="UP000549913">
    <property type="component" value="Unassembled WGS sequence"/>
</dbReference>
<evidence type="ECO:0000313" key="4">
    <source>
        <dbReference type="EMBL" id="NYD69517.1"/>
    </source>
</evidence>
<dbReference type="GO" id="GO:0016491">
    <property type="term" value="F:oxidoreductase activity"/>
    <property type="evidence" value="ECO:0007669"/>
    <property type="project" value="UniProtKB-KW"/>
</dbReference>
<sequence length="206" mass="21712">MTLTDSDTDTAPRPAFDRAASTSAPILATLAERWSPRSFDAAKPIDETVLTAALEAARWAPSAANSQPARFIVARRGTPEFDTVASSLLGFNSVWAGSAAVLIVAVAEVVDAEGKPRRWAEYDLGQAMAHLSVQAHHDGLHVHQMGGFHVAALTEAFSLPAALVPLTITALGHLAPADALPDDALRARETAPRTRLPLAALLLTNV</sequence>
<dbReference type="Gene3D" id="3.40.109.10">
    <property type="entry name" value="NADH Oxidase"/>
    <property type="match status" value="1"/>
</dbReference>
<evidence type="ECO:0000259" key="3">
    <source>
        <dbReference type="Pfam" id="PF00881"/>
    </source>
</evidence>
<keyword evidence="5" id="KW-1185">Reference proteome</keyword>
<evidence type="ECO:0000256" key="1">
    <source>
        <dbReference type="ARBA" id="ARBA00007118"/>
    </source>
</evidence>
<name>A0A852SMA3_9MICO</name>
<comment type="similarity">
    <text evidence="1">Belongs to the nitroreductase family.</text>
</comment>
<dbReference type="RefSeq" id="WP_179546833.1">
    <property type="nucleotide sequence ID" value="NZ_BSEW01000001.1"/>
</dbReference>
<protein>
    <submittedName>
        <fullName evidence="4">Nitroreductase</fullName>
    </submittedName>
</protein>
<evidence type="ECO:0000256" key="2">
    <source>
        <dbReference type="ARBA" id="ARBA00023002"/>
    </source>
</evidence>
<reference evidence="4 5" key="1">
    <citation type="submission" date="2020-07" db="EMBL/GenBank/DDBJ databases">
        <title>Sequencing the genomes of 1000 actinobacteria strains.</title>
        <authorList>
            <person name="Klenk H.-P."/>
        </authorList>
    </citation>
    <scope>NUCLEOTIDE SEQUENCE [LARGE SCALE GENOMIC DNA]</scope>
    <source>
        <strain evidence="4 5">DSM 26474</strain>
    </source>
</reference>
<dbReference type="InterPro" id="IPR029479">
    <property type="entry name" value="Nitroreductase"/>
</dbReference>
<proteinExistence type="inferred from homology"/>
<evidence type="ECO:0000313" key="5">
    <source>
        <dbReference type="Proteomes" id="UP000549913"/>
    </source>
</evidence>
<dbReference type="AlphaFoldDB" id="A0A852SMA3"/>
<dbReference type="CDD" id="cd02138">
    <property type="entry name" value="TdsD-like"/>
    <property type="match status" value="1"/>
</dbReference>
<dbReference type="EMBL" id="JACCBM010000001">
    <property type="protein sequence ID" value="NYD69517.1"/>
    <property type="molecule type" value="Genomic_DNA"/>
</dbReference>